<evidence type="ECO:0000313" key="2">
    <source>
        <dbReference type="EMBL" id="AMQ66511.1"/>
    </source>
</evidence>
<feature type="region of interest" description="Disordered" evidence="1">
    <location>
        <begin position="170"/>
        <end position="190"/>
    </location>
</feature>
<evidence type="ECO:0000313" key="3">
    <source>
        <dbReference type="Proteomes" id="UP000201588"/>
    </source>
</evidence>
<evidence type="ECO:0000256" key="1">
    <source>
        <dbReference type="SAM" id="MobiDB-lite"/>
    </source>
</evidence>
<name>A0A142F154_9CAUD</name>
<keyword evidence="3" id="KW-1185">Reference proteome</keyword>
<dbReference type="KEGG" id="vg:28799396"/>
<sequence length="272" mass="32498">MDYNLVDTGRNRYGNLEKGVYLHPYRQKAMVGFRFHSSDEVELCYDEDYWNRFLIDCHDAEVEQAATGVYTSWNDPNDLNFRELLKITYEDVTFNVPSIAVSSLWEHYLNYLKYIKFNKDKDKEPNESQNNYPFITVVGMDGKTISMTEENYLTFLHTLQKVYDERESKLKEEREKKEKEAKEKSLLRRKEEERRERISRRIKTRLQLHGYDNAVLTYEDEDIKQFRCKKYMLGLHLPFLSRDYLVTIKYKDTETVANFAIIGVQPVKSSHT</sequence>
<proteinExistence type="predicted"/>
<dbReference type="EMBL" id="KU640380">
    <property type="protein sequence ID" value="AMQ66511.1"/>
    <property type="molecule type" value="Genomic_DNA"/>
</dbReference>
<dbReference type="Proteomes" id="UP000201588">
    <property type="component" value="Segment"/>
</dbReference>
<dbReference type="RefSeq" id="YP_009275201.1">
    <property type="nucleotide sequence ID" value="NC_030925.1"/>
</dbReference>
<reference evidence="2 3" key="1">
    <citation type="submission" date="2016-01" db="EMBL/GenBank/DDBJ databases">
        <title>Isolation and characterization of bacteriophages from East Africa Rift Valley soda lakes.</title>
        <authorList>
            <person name="van Zyl L.J."/>
            <person name="Nemavhulani S."/>
            <person name="Cowan D.A."/>
            <person name="Trindade M.I."/>
        </authorList>
    </citation>
    <scope>NUCLEOTIDE SEQUENCE [LARGE SCALE GENOMIC DNA]</scope>
</reference>
<accession>A0A142F154</accession>
<protein>
    <submittedName>
        <fullName evidence="2">Inner centromere protein A-like protein</fullName>
    </submittedName>
</protein>
<dbReference type="GeneID" id="28799396"/>
<organism evidence="2 3">
    <name type="scientific">Bacillus phage Shbh1</name>
    <dbReference type="NCBI Taxonomy" id="1796992"/>
    <lineage>
        <taxon>Viruses</taxon>
        <taxon>Duplodnaviria</taxon>
        <taxon>Heunggongvirae</taxon>
        <taxon>Uroviricota</taxon>
        <taxon>Caudoviricetes</taxon>
        <taxon>Herelleviridae</taxon>
        <taxon>Bastillevirinae</taxon>
        <taxon>Shalavirus</taxon>
        <taxon>Shalavirus Shbh1</taxon>
    </lineage>
</organism>